<dbReference type="PANTHER" id="PTHR30537">
    <property type="entry name" value="HTH-TYPE TRANSCRIPTIONAL REGULATOR"/>
    <property type="match status" value="1"/>
</dbReference>
<dbReference type="RefSeq" id="WP_036708338.1">
    <property type="nucleotide sequence ID" value="NZ_JRKQ01000022.1"/>
</dbReference>
<dbReference type="GO" id="GO:0003700">
    <property type="term" value="F:DNA-binding transcription factor activity"/>
    <property type="evidence" value="ECO:0007669"/>
    <property type="project" value="InterPro"/>
</dbReference>
<evidence type="ECO:0000313" key="6">
    <source>
        <dbReference type="EMBL" id="KGJ22695.1"/>
    </source>
</evidence>
<accession>A0A099GIM5</accession>
<reference evidence="6 7" key="1">
    <citation type="submission" date="2014-09" db="EMBL/GenBank/DDBJ databases">
        <authorList>
            <person name="McGinnis J.M."/>
            <person name="Wolfgang W.J."/>
        </authorList>
    </citation>
    <scope>NUCLEOTIDE SEQUENCE [LARGE SCALE GENOMIC DNA]</scope>
    <source>
        <strain evidence="6 7">5503</strain>
    </source>
</reference>
<dbReference type="Pfam" id="PF00126">
    <property type="entry name" value="HTH_1"/>
    <property type="match status" value="1"/>
</dbReference>
<evidence type="ECO:0000256" key="3">
    <source>
        <dbReference type="ARBA" id="ARBA00023125"/>
    </source>
</evidence>
<protein>
    <submittedName>
        <fullName evidence="6">LysR family transcriptional regulator</fullName>
    </submittedName>
</protein>
<reference evidence="6 7" key="2">
    <citation type="submission" date="2014-10" db="EMBL/GenBank/DDBJ databases">
        <title>Paracoccus sanguinis sp. nov., isolated from clinical specimens of New York State patients.</title>
        <authorList>
            <person name="Mingle L.A."/>
            <person name="Cole J.A."/>
            <person name="Lapierre P."/>
            <person name="Musser K.A."/>
        </authorList>
    </citation>
    <scope>NUCLEOTIDE SEQUENCE [LARGE SCALE GENOMIC DNA]</scope>
    <source>
        <strain evidence="6 7">5503</strain>
    </source>
</reference>
<dbReference type="SUPFAM" id="SSF53850">
    <property type="entry name" value="Periplasmic binding protein-like II"/>
    <property type="match status" value="1"/>
</dbReference>
<dbReference type="InterPro" id="IPR058163">
    <property type="entry name" value="LysR-type_TF_proteobact-type"/>
</dbReference>
<sequence length="305" mass="32250">MSGPAPLNALRAFEAVVRSGSFAAAAGELHVTQSAISHQIKGLEQWFGAPLFDREGPRPRPLPHAQQLARSLSLGFDSINAACRAARGYSQTRPLVVAAIPSVAVCWLIPRLGSFRAAHPGVEMRIVYALHGQEIDFAEVDFAFVFAAQPPAARGADSLRLLPGAAVPVCSPQLAATRAEREGDRGIAGMALLHDTDHDGWATWFARTGLAGRDPAAGPVFEDFNLLRAAALAGQGVALCPEAMIRDDLAAGRLVRLSQTAVAEGSAYYLLQGPAAAVAPGHARAFRDWVLAERQHDDMGEGPIS</sequence>
<evidence type="ECO:0000256" key="1">
    <source>
        <dbReference type="ARBA" id="ARBA00009437"/>
    </source>
</evidence>
<dbReference type="EMBL" id="JRKQ01000022">
    <property type="protein sequence ID" value="KGJ22695.1"/>
    <property type="molecule type" value="Genomic_DNA"/>
</dbReference>
<organism evidence="6 7">
    <name type="scientific">Paracoccus sanguinis</name>
    <dbReference type="NCBI Taxonomy" id="1545044"/>
    <lineage>
        <taxon>Bacteria</taxon>
        <taxon>Pseudomonadati</taxon>
        <taxon>Pseudomonadota</taxon>
        <taxon>Alphaproteobacteria</taxon>
        <taxon>Rhodobacterales</taxon>
        <taxon>Paracoccaceae</taxon>
        <taxon>Paracoccus</taxon>
    </lineage>
</organism>
<gene>
    <name evidence="6" type="ORF">IX56_06410</name>
</gene>
<name>A0A099GIM5_9RHOB</name>
<dbReference type="PRINTS" id="PR00039">
    <property type="entry name" value="HTHLYSR"/>
</dbReference>
<dbReference type="Gene3D" id="1.10.10.10">
    <property type="entry name" value="Winged helix-like DNA-binding domain superfamily/Winged helix DNA-binding domain"/>
    <property type="match status" value="1"/>
</dbReference>
<dbReference type="GO" id="GO:0043565">
    <property type="term" value="F:sequence-specific DNA binding"/>
    <property type="evidence" value="ECO:0007669"/>
    <property type="project" value="TreeGrafter"/>
</dbReference>
<feature type="domain" description="HTH lysR-type" evidence="5">
    <location>
        <begin position="7"/>
        <end position="62"/>
    </location>
</feature>
<keyword evidence="4" id="KW-0804">Transcription</keyword>
<dbReference type="Gene3D" id="3.40.190.10">
    <property type="entry name" value="Periplasmic binding protein-like II"/>
    <property type="match status" value="2"/>
</dbReference>
<dbReference type="InterPro" id="IPR005119">
    <property type="entry name" value="LysR_subst-bd"/>
</dbReference>
<proteinExistence type="inferred from homology"/>
<dbReference type="PANTHER" id="PTHR30537:SF26">
    <property type="entry name" value="GLYCINE CLEAVAGE SYSTEM TRANSCRIPTIONAL ACTIVATOR"/>
    <property type="match status" value="1"/>
</dbReference>
<comment type="similarity">
    <text evidence="1">Belongs to the LysR transcriptional regulatory family.</text>
</comment>
<dbReference type="Proteomes" id="UP000029858">
    <property type="component" value="Unassembled WGS sequence"/>
</dbReference>
<evidence type="ECO:0000256" key="4">
    <source>
        <dbReference type="ARBA" id="ARBA00023163"/>
    </source>
</evidence>
<dbReference type="InterPro" id="IPR000847">
    <property type="entry name" value="LysR_HTH_N"/>
</dbReference>
<dbReference type="GO" id="GO:0006351">
    <property type="term" value="P:DNA-templated transcription"/>
    <property type="evidence" value="ECO:0007669"/>
    <property type="project" value="TreeGrafter"/>
</dbReference>
<keyword evidence="2" id="KW-0805">Transcription regulation</keyword>
<dbReference type="PROSITE" id="PS50931">
    <property type="entry name" value="HTH_LYSR"/>
    <property type="match status" value="1"/>
</dbReference>
<evidence type="ECO:0000256" key="2">
    <source>
        <dbReference type="ARBA" id="ARBA00023015"/>
    </source>
</evidence>
<keyword evidence="3" id="KW-0238">DNA-binding</keyword>
<dbReference type="Pfam" id="PF03466">
    <property type="entry name" value="LysR_substrate"/>
    <property type="match status" value="1"/>
</dbReference>
<dbReference type="InterPro" id="IPR036390">
    <property type="entry name" value="WH_DNA-bd_sf"/>
</dbReference>
<dbReference type="SUPFAM" id="SSF46785">
    <property type="entry name" value="Winged helix' DNA-binding domain"/>
    <property type="match status" value="1"/>
</dbReference>
<comment type="caution">
    <text evidence="6">The sequence shown here is derived from an EMBL/GenBank/DDBJ whole genome shotgun (WGS) entry which is preliminary data.</text>
</comment>
<evidence type="ECO:0000259" key="5">
    <source>
        <dbReference type="PROSITE" id="PS50931"/>
    </source>
</evidence>
<evidence type="ECO:0000313" key="7">
    <source>
        <dbReference type="Proteomes" id="UP000029858"/>
    </source>
</evidence>
<dbReference type="CDD" id="cd08432">
    <property type="entry name" value="PBP2_GcdR_TrpI_HvrB_AmpR_like"/>
    <property type="match status" value="1"/>
</dbReference>
<dbReference type="InterPro" id="IPR036388">
    <property type="entry name" value="WH-like_DNA-bd_sf"/>
</dbReference>
<dbReference type="AlphaFoldDB" id="A0A099GIM5"/>